<evidence type="ECO:0000313" key="3">
    <source>
        <dbReference type="Proteomes" id="UP000218151"/>
    </source>
</evidence>
<feature type="region of interest" description="Disordered" evidence="1">
    <location>
        <begin position="1"/>
        <end position="73"/>
    </location>
</feature>
<name>A0A2A2SHJ8_9SPHN</name>
<feature type="compositionally biased region" description="Basic and acidic residues" evidence="1">
    <location>
        <begin position="18"/>
        <end position="28"/>
    </location>
</feature>
<comment type="caution">
    <text evidence="2">The sequence shown here is derived from an EMBL/GenBank/DDBJ whole genome shotgun (WGS) entry which is preliminary data.</text>
</comment>
<dbReference type="Proteomes" id="UP000218151">
    <property type="component" value="Unassembled WGS sequence"/>
</dbReference>
<gene>
    <name evidence="2" type="ORF">CKY28_04980</name>
</gene>
<evidence type="ECO:0000256" key="1">
    <source>
        <dbReference type="SAM" id="MobiDB-lite"/>
    </source>
</evidence>
<feature type="compositionally biased region" description="Basic and acidic residues" evidence="1">
    <location>
        <begin position="40"/>
        <end position="52"/>
    </location>
</feature>
<evidence type="ECO:0000313" key="2">
    <source>
        <dbReference type="EMBL" id="PAX08719.1"/>
    </source>
</evidence>
<reference evidence="3" key="1">
    <citation type="submission" date="2017-09" db="EMBL/GenBank/DDBJ databases">
        <authorList>
            <person name="Feng G."/>
            <person name="Zhu H."/>
        </authorList>
    </citation>
    <scope>NUCLEOTIDE SEQUENCE [LARGE SCALE GENOMIC DNA]</scope>
    <source>
        <strain evidence="3">1PNM-20</strain>
    </source>
</reference>
<dbReference type="AlphaFoldDB" id="A0A2A2SHJ8"/>
<accession>A0A2A2SHJ8</accession>
<dbReference type="RefSeq" id="WP_095997230.1">
    <property type="nucleotide sequence ID" value="NZ_NSLI01000002.1"/>
</dbReference>
<protein>
    <submittedName>
        <fullName evidence="2">Uncharacterized protein</fullName>
    </submittedName>
</protein>
<keyword evidence="3" id="KW-1185">Reference proteome</keyword>
<proteinExistence type="predicted"/>
<dbReference type="EMBL" id="NSLI01000002">
    <property type="protein sequence ID" value="PAX08719.1"/>
    <property type="molecule type" value="Genomic_DNA"/>
</dbReference>
<sequence length="73" mass="7416">MGGANKAENDALQSGEGDLARGQDEREFGAGGQDVQSTGAREDRDVNRDGKLDSAGADASARAPLGSTPMPPD</sequence>
<organism evidence="2 3">
    <name type="scientific">Sphingomonas lenta</name>
    <dbReference type="NCBI Taxonomy" id="1141887"/>
    <lineage>
        <taxon>Bacteria</taxon>
        <taxon>Pseudomonadati</taxon>
        <taxon>Pseudomonadota</taxon>
        <taxon>Alphaproteobacteria</taxon>
        <taxon>Sphingomonadales</taxon>
        <taxon>Sphingomonadaceae</taxon>
        <taxon>Sphingomonas</taxon>
    </lineage>
</organism>
<dbReference type="OrthoDB" id="9979049at2"/>